<evidence type="ECO:0000313" key="17">
    <source>
        <dbReference type="Proteomes" id="UP000019118"/>
    </source>
</evidence>
<dbReference type="GO" id="GO:0004314">
    <property type="term" value="F:[acyl-carrier-protein] S-malonyltransferase activity"/>
    <property type="evidence" value="ECO:0007669"/>
    <property type="project" value="UniProtKB-EC"/>
</dbReference>
<keyword evidence="17" id="KW-1185">Reference proteome</keyword>
<accession>N6TYX1</accession>
<dbReference type="InterPro" id="IPR001227">
    <property type="entry name" value="Ac_transferase_dom_sf"/>
</dbReference>
<evidence type="ECO:0000256" key="8">
    <source>
        <dbReference type="ARBA" id="ARBA00023098"/>
    </source>
</evidence>
<evidence type="ECO:0000259" key="14">
    <source>
        <dbReference type="SMART" id="SM00827"/>
    </source>
</evidence>
<dbReference type="KEGG" id="dpa:109541813"/>
<dbReference type="EMBL" id="KB741156">
    <property type="protein sequence ID" value="ENN73546.1"/>
    <property type="molecule type" value="Genomic_DNA"/>
</dbReference>
<evidence type="ECO:0000256" key="9">
    <source>
        <dbReference type="ARBA" id="ARBA00023128"/>
    </source>
</evidence>
<feature type="compositionally biased region" description="Basic and acidic residues" evidence="13">
    <location>
        <begin position="32"/>
        <end position="51"/>
    </location>
</feature>
<evidence type="ECO:0000256" key="6">
    <source>
        <dbReference type="ARBA" id="ARBA00022832"/>
    </source>
</evidence>
<dbReference type="SMART" id="SM00827">
    <property type="entry name" value="PKS_AT"/>
    <property type="match status" value="1"/>
</dbReference>
<sequence length="408" mass="46108">MPQFLRSALTKGSQLEARFCRRNFHIRSQLSCKDDSKKGNETESPLKRLLDDSASFEDTKPSNPQQRWTTMPYPQGTNTRRQGDSFHKAKKDPKDCSIILFPGQGSQYVGMAKDLQKFPMARDLFELASYILKYDLLKLCLEGPKKELDQTRYSQPAILVTSLAAIERLKEERPNAIKNCVATAGFSLGEITALIFAGALGFEKGLQLVQIRAEAMQLASETHQGGMLTVFYGPDSKLSFACKQAKQWAVDKGDNVPECKISTYLSPNCKVVAGSESAIEYLEANYQEYRLRKVHRLPVSGGFHSELMASAVEPFRRALNKAELQEPIVSVYSNLDGKRYRNVEHIKKQLPKQITRPVKWEQLLHVVYERNPDEDFPNTFECGPGQSLKAILKQVNLKAWTKCYSIEA</sequence>
<keyword evidence="5" id="KW-0808">Transferase</keyword>
<evidence type="ECO:0000256" key="2">
    <source>
        <dbReference type="ARBA" id="ARBA00005194"/>
    </source>
</evidence>
<dbReference type="Proteomes" id="UP000019118">
    <property type="component" value="Unassembled WGS sequence"/>
</dbReference>
<evidence type="ECO:0000313" key="16">
    <source>
        <dbReference type="EnsemblMetazoa" id="XP_019766346.1"/>
    </source>
</evidence>
<dbReference type="Pfam" id="PF00698">
    <property type="entry name" value="Acyl_transf_1"/>
    <property type="match status" value="1"/>
</dbReference>
<dbReference type="InterPro" id="IPR016036">
    <property type="entry name" value="Malonyl_transacylase_ACP-bd"/>
</dbReference>
<evidence type="ECO:0000256" key="5">
    <source>
        <dbReference type="ARBA" id="ARBA00022679"/>
    </source>
</evidence>
<gene>
    <name evidence="16" type="primary">109541813</name>
    <name evidence="15" type="ORF">YQE_09797</name>
</gene>
<feature type="domain" description="Malonyl-CoA:ACP transacylase (MAT)" evidence="14">
    <location>
        <begin position="100"/>
        <end position="404"/>
    </location>
</feature>
<evidence type="ECO:0000313" key="15">
    <source>
        <dbReference type="EMBL" id="ENN73546.1"/>
    </source>
</evidence>
<dbReference type="SUPFAM" id="SSF55048">
    <property type="entry name" value="Probable ACP-binding domain of malonyl-CoA ACP transacylase"/>
    <property type="match status" value="1"/>
</dbReference>
<feature type="region of interest" description="Disordered" evidence="13">
    <location>
        <begin position="32"/>
        <end position="91"/>
    </location>
</feature>
<comment type="pathway">
    <text evidence="2">Lipid metabolism; fatty acid biosynthesis.</text>
</comment>
<dbReference type="FunFam" id="3.30.70.250:FF:000005">
    <property type="entry name" value="Malonyl-CoA-acyl carrier protein transacylase, mitochondrial"/>
    <property type="match status" value="1"/>
</dbReference>
<name>N6TYX1_DENPD</name>
<comment type="subcellular location">
    <subcellularLocation>
        <location evidence="1">Mitochondrion</location>
    </subcellularLocation>
</comment>
<dbReference type="PANTHER" id="PTHR47170">
    <property type="entry name" value="MALONYL-COA ACP TRANSACYLASE, ACP-BINDING"/>
    <property type="match status" value="1"/>
</dbReference>
<dbReference type="EnsemblMetazoa" id="XM_019910787.1">
    <property type="protein sequence ID" value="XP_019766346.1"/>
    <property type="gene ID" value="LOC109541813"/>
</dbReference>
<evidence type="ECO:0000256" key="13">
    <source>
        <dbReference type="SAM" id="MobiDB-lite"/>
    </source>
</evidence>
<keyword evidence="9" id="KW-0496">Mitochondrion</keyword>
<keyword evidence="7" id="KW-0809">Transit peptide</keyword>
<keyword evidence="6" id="KW-0276">Fatty acid metabolism</keyword>
<evidence type="ECO:0000256" key="7">
    <source>
        <dbReference type="ARBA" id="ARBA00022946"/>
    </source>
</evidence>
<protein>
    <recommendedName>
        <fullName evidence="3">[acyl-carrier-protein] S-malonyltransferase</fullName>
        <ecNumber evidence="3">2.3.1.39</ecNumber>
    </recommendedName>
    <alternativeName>
        <fullName evidence="12">[Acyl-carrier-protein] malonyltransferase</fullName>
    </alternativeName>
</protein>
<dbReference type="Gene3D" id="3.40.366.10">
    <property type="entry name" value="Malonyl-Coenzyme A Acyl Carrier Protein, domain 2"/>
    <property type="match status" value="1"/>
</dbReference>
<dbReference type="OrthoDB" id="541883at2759"/>
<dbReference type="InterPro" id="IPR052760">
    <property type="entry name" value="Mitochondrial_malonyltrans"/>
</dbReference>
<keyword evidence="4" id="KW-0444">Lipid biosynthesis</keyword>
<dbReference type="GO" id="GO:0006633">
    <property type="term" value="P:fatty acid biosynthetic process"/>
    <property type="evidence" value="ECO:0007669"/>
    <property type="project" value="UniProtKB-UniPathway"/>
</dbReference>
<dbReference type="Gene3D" id="3.30.70.250">
    <property type="entry name" value="Malonyl-CoA ACP transacylase, ACP-binding"/>
    <property type="match status" value="1"/>
</dbReference>
<organism evidence="15">
    <name type="scientific">Dendroctonus ponderosae</name>
    <name type="common">Mountain pine beetle</name>
    <dbReference type="NCBI Taxonomy" id="77166"/>
    <lineage>
        <taxon>Eukaryota</taxon>
        <taxon>Metazoa</taxon>
        <taxon>Ecdysozoa</taxon>
        <taxon>Arthropoda</taxon>
        <taxon>Hexapoda</taxon>
        <taxon>Insecta</taxon>
        <taxon>Pterygota</taxon>
        <taxon>Neoptera</taxon>
        <taxon>Endopterygota</taxon>
        <taxon>Coleoptera</taxon>
        <taxon>Polyphaga</taxon>
        <taxon>Cucujiformia</taxon>
        <taxon>Curculionidae</taxon>
        <taxon>Scolytinae</taxon>
        <taxon>Dendroctonus</taxon>
    </lineage>
</organism>
<dbReference type="HOGENOM" id="CLU_030558_2_1_1"/>
<keyword evidence="8" id="KW-0443">Lipid metabolism</keyword>
<dbReference type="InterPro" id="IPR016035">
    <property type="entry name" value="Acyl_Trfase/lysoPLipase"/>
</dbReference>
<evidence type="ECO:0000256" key="12">
    <source>
        <dbReference type="ARBA" id="ARBA00077751"/>
    </source>
</evidence>
<reference evidence="15 17" key="1">
    <citation type="journal article" date="2013" name="Genome Biol.">
        <title>Draft genome of the mountain pine beetle, Dendroctonus ponderosae Hopkins, a major forest pest.</title>
        <authorList>
            <person name="Keeling C.I."/>
            <person name="Yuen M.M."/>
            <person name="Liao N.Y."/>
            <person name="Docking T.R."/>
            <person name="Chan S.K."/>
            <person name="Taylor G.A."/>
            <person name="Palmquist D.L."/>
            <person name="Jackman S.D."/>
            <person name="Nguyen A."/>
            <person name="Li M."/>
            <person name="Henderson H."/>
            <person name="Janes J.K."/>
            <person name="Zhao Y."/>
            <person name="Pandoh P."/>
            <person name="Moore R."/>
            <person name="Sperling F.A."/>
            <person name="Huber D.P."/>
            <person name="Birol I."/>
            <person name="Jones S.J."/>
            <person name="Bohlmann J."/>
        </authorList>
    </citation>
    <scope>NUCLEOTIDE SEQUENCE</scope>
</reference>
<keyword evidence="10" id="KW-0275">Fatty acid biosynthesis</keyword>
<dbReference type="EC" id="2.3.1.39" evidence="3"/>
<feature type="compositionally biased region" description="Basic and acidic residues" evidence="13">
    <location>
        <begin position="81"/>
        <end position="91"/>
    </location>
</feature>
<evidence type="ECO:0000256" key="10">
    <source>
        <dbReference type="ARBA" id="ARBA00023160"/>
    </source>
</evidence>
<dbReference type="SUPFAM" id="SSF52151">
    <property type="entry name" value="FabD/lysophospholipase-like"/>
    <property type="match status" value="1"/>
</dbReference>
<dbReference type="GO" id="GO:0005739">
    <property type="term" value="C:mitochondrion"/>
    <property type="evidence" value="ECO:0007669"/>
    <property type="project" value="UniProtKB-SubCell"/>
</dbReference>
<reference evidence="16" key="2">
    <citation type="submission" date="2024-08" db="UniProtKB">
        <authorList>
            <consortium name="EnsemblMetazoa"/>
        </authorList>
    </citation>
    <scope>IDENTIFICATION</scope>
</reference>
<dbReference type="PANTHER" id="PTHR47170:SF2">
    <property type="entry name" value="MALONYL-COA:ACP TRANSACYLASE (MAT) DOMAIN-CONTAINING PROTEIN"/>
    <property type="match status" value="1"/>
</dbReference>
<comment type="similarity">
    <text evidence="11">Belongs to the type II malonyltransferase family.</text>
</comment>
<dbReference type="AlphaFoldDB" id="N6TYX1"/>
<evidence type="ECO:0000256" key="3">
    <source>
        <dbReference type="ARBA" id="ARBA00013258"/>
    </source>
</evidence>
<feature type="non-terminal residue" evidence="15">
    <location>
        <position position="1"/>
    </location>
</feature>
<dbReference type="OMA" id="AANYNCP"/>
<proteinExistence type="inferred from homology"/>
<evidence type="ECO:0000256" key="1">
    <source>
        <dbReference type="ARBA" id="ARBA00004173"/>
    </source>
</evidence>
<evidence type="ECO:0000256" key="4">
    <source>
        <dbReference type="ARBA" id="ARBA00022516"/>
    </source>
</evidence>
<evidence type="ECO:0000256" key="11">
    <source>
        <dbReference type="ARBA" id="ARBA00061523"/>
    </source>
</evidence>
<dbReference type="UniPathway" id="UPA00094"/>
<dbReference type="InterPro" id="IPR014043">
    <property type="entry name" value="Acyl_transferase_dom"/>
</dbReference>